<feature type="region of interest" description="Disordered" evidence="1">
    <location>
        <begin position="1"/>
        <end position="47"/>
    </location>
</feature>
<dbReference type="EMBL" id="CP108036">
    <property type="protein sequence ID" value="WUN77197.1"/>
    <property type="molecule type" value="Genomic_DNA"/>
</dbReference>
<keyword evidence="4" id="KW-1185">Reference proteome</keyword>
<protein>
    <submittedName>
        <fullName evidence="3">Excalibur calcium-binding domain-containing protein</fullName>
    </submittedName>
</protein>
<evidence type="ECO:0000313" key="3">
    <source>
        <dbReference type="EMBL" id="WUN77197.1"/>
    </source>
</evidence>
<evidence type="ECO:0000256" key="1">
    <source>
        <dbReference type="SAM" id="MobiDB-lite"/>
    </source>
</evidence>
<dbReference type="Pfam" id="PF05901">
    <property type="entry name" value="Excalibur"/>
    <property type="match status" value="1"/>
</dbReference>
<dbReference type="RefSeq" id="WP_328738311.1">
    <property type="nucleotide sequence ID" value="NZ_CP108036.1"/>
</dbReference>
<evidence type="ECO:0000259" key="2">
    <source>
        <dbReference type="Pfam" id="PF05901"/>
    </source>
</evidence>
<gene>
    <name evidence="3" type="ORF">OHA91_01000</name>
</gene>
<accession>A0ABZ1Q448</accession>
<name>A0ABZ1Q448_9ACTN</name>
<dbReference type="GeneID" id="95494569"/>
<dbReference type="InterPro" id="IPR008613">
    <property type="entry name" value="Excalibur_Ca-bd_domain"/>
</dbReference>
<organism evidence="3 4">
    <name type="scientific">Streptomyces erythrochromogenes</name>
    <dbReference type="NCBI Taxonomy" id="285574"/>
    <lineage>
        <taxon>Bacteria</taxon>
        <taxon>Bacillati</taxon>
        <taxon>Actinomycetota</taxon>
        <taxon>Actinomycetes</taxon>
        <taxon>Kitasatosporales</taxon>
        <taxon>Streptomycetaceae</taxon>
        <taxon>Streptomyces</taxon>
    </lineage>
</organism>
<evidence type="ECO:0000313" key="4">
    <source>
        <dbReference type="Proteomes" id="UP001432312"/>
    </source>
</evidence>
<reference evidence="3" key="1">
    <citation type="submission" date="2022-10" db="EMBL/GenBank/DDBJ databases">
        <title>The complete genomes of actinobacterial strains from the NBC collection.</title>
        <authorList>
            <person name="Joergensen T.S."/>
            <person name="Alvarez Arevalo M."/>
            <person name="Sterndorff E.B."/>
            <person name="Faurdal D."/>
            <person name="Vuksanovic O."/>
            <person name="Mourched A.-S."/>
            <person name="Charusanti P."/>
            <person name="Shaw S."/>
            <person name="Blin K."/>
            <person name="Weber T."/>
        </authorList>
    </citation>
    <scope>NUCLEOTIDE SEQUENCE</scope>
    <source>
        <strain evidence="3">NBC_00303</strain>
    </source>
</reference>
<sequence length="47" mass="4829">MVGTGREHPRAPAGAAGAVPLERGGNGYRDALDRDGDGVACDPYFGR</sequence>
<dbReference type="Proteomes" id="UP001432312">
    <property type="component" value="Chromosome"/>
</dbReference>
<feature type="domain" description="Excalibur calcium-binding" evidence="2">
    <location>
        <begin position="15"/>
        <end position="41"/>
    </location>
</feature>
<proteinExistence type="predicted"/>
<feature type="compositionally biased region" description="Basic and acidic residues" evidence="1">
    <location>
        <begin position="1"/>
        <end position="10"/>
    </location>
</feature>